<dbReference type="SMART" id="SM00387">
    <property type="entry name" value="HATPase_c"/>
    <property type="match status" value="1"/>
</dbReference>
<dbReference type="Pfam" id="PF00512">
    <property type="entry name" value="HisKA"/>
    <property type="match status" value="1"/>
</dbReference>
<keyword evidence="12" id="KW-0812">Transmembrane</keyword>
<dbReference type="GO" id="GO:0000155">
    <property type="term" value="F:phosphorelay sensor kinase activity"/>
    <property type="evidence" value="ECO:0007669"/>
    <property type="project" value="InterPro"/>
</dbReference>
<dbReference type="Gene3D" id="1.10.287.130">
    <property type="match status" value="1"/>
</dbReference>
<dbReference type="GO" id="GO:0005524">
    <property type="term" value="F:ATP binding"/>
    <property type="evidence" value="ECO:0007669"/>
    <property type="project" value="UniProtKB-KW"/>
</dbReference>
<evidence type="ECO:0000259" key="13">
    <source>
        <dbReference type="PROSITE" id="PS50109"/>
    </source>
</evidence>
<dbReference type="InterPro" id="IPR004358">
    <property type="entry name" value="Sig_transdc_His_kin-like_C"/>
</dbReference>
<evidence type="ECO:0000256" key="2">
    <source>
        <dbReference type="ARBA" id="ARBA00004236"/>
    </source>
</evidence>
<dbReference type="AlphaFoldDB" id="A0A6G8AUU7"/>
<dbReference type="CDD" id="cd00082">
    <property type="entry name" value="HisKA"/>
    <property type="match status" value="1"/>
</dbReference>
<evidence type="ECO:0000256" key="9">
    <source>
        <dbReference type="ARBA" id="ARBA00022840"/>
    </source>
</evidence>
<dbReference type="InterPro" id="IPR036890">
    <property type="entry name" value="HATPase_C_sf"/>
</dbReference>
<evidence type="ECO:0000313" key="16">
    <source>
        <dbReference type="Proteomes" id="UP000501747"/>
    </source>
</evidence>
<keyword evidence="9" id="KW-0067">ATP-binding</keyword>
<evidence type="ECO:0000256" key="3">
    <source>
        <dbReference type="ARBA" id="ARBA00012438"/>
    </source>
</evidence>
<evidence type="ECO:0000256" key="10">
    <source>
        <dbReference type="ARBA" id="ARBA00023012"/>
    </source>
</evidence>
<dbReference type="InterPro" id="IPR036097">
    <property type="entry name" value="HisK_dim/P_sf"/>
</dbReference>
<dbReference type="CDD" id="cd06225">
    <property type="entry name" value="HAMP"/>
    <property type="match status" value="1"/>
</dbReference>
<gene>
    <name evidence="15" type="ORF">G7082_10125</name>
</gene>
<dbReference type="Pfam" id="PF02518">
    <property type="entry name" value="HATPase_c"/>
    <property type="match status" value="1"/>
</dbReference>
<evidence type="ECO:0000256" key="12">
    <source>
        <dbReference type="SAM" id="Phobius"/>
    </source>
</evidence>
<dbReference type="RefSeq" id="WP_166034970.1">
    <property type="nucleotide sequence ID" value="NZ_CP049887.1"/>
</dbReference>
<keyword evidence="12" id="KW-1133">Transmembrane helix</keyword>
<comment type="catalytic activity">
    <reaction evidence="1">
        <text>ATP + protein L-histidine = ADP + protein N-phospho-L-histidine.</text>
        <dbReference type="EC" id="2.7.13.3"/>
    </reaction>
</comment>
<dbReference type="GO" id="GO:0004721">
    <property type="term" value="F:phosphoprotein phosphatase activity"/>
    <property type="evidence" value="ECO:0007669"/>
    <property type="project" value="TreeGrafter"/>
</dbReference>
<dbReference type="CDD" id="cd00075">
    <property type="entry name" value="HATPase"/>
    <property type="match status" value="1"/>
</dbReference>
<dbReference type="Proteomes" id="UP000501747">
    <property type="component" value="Chromosome"/>
</dbReference>
<evidence type="ECO:0000259" key="14">
    <source>
        <dbReference type="PROSITE" id="PS50885"/>
    </source>
</evidence>
<dbReference type="SUPFAM" id="SSF158472">
    <property type="entry name" value="HAMP domain-like"/>
    <property type="match status" value="1"/>
</dbReference>
<evidence type="ECO:0000256" key="8">
    <source>
        <dbReference type="ARBA" id="ARBA00022777"/>
    </source>
</evidence>
<evidence type="ECO:0000256" key="11">
    <source>
        <dbReference type="ARBA" id="ARBA00023136"/>
    </source>
</evidence>
<dbReference type="PRINTS" id="PR00344">
    <property type="entry name" value="BCTRLSENSOR"/>
</dbReference>
<keyword evidence="16" id="KW-1185">Reference proteome</keyword>
<keyword evidence="10" id="KW-0902">Two-component regulatory system</keyword>
<dbReference type="FunFam" id="3.30.565.10:FF:000023">
    <property type="entry name" value="PAS domain-containing sensor histidine kinase"/>
    <property type="match status" value="1"/>
</dbReference>
<keyword evidence="4" id="KW-1003">Cell membrane</keyword>
<dbReference type="SUPFAM" id="SSF47384">
    <property type="entry name" value="Homodimeric domain of signal transducing histidine kinase"/>
    <property type="match status" value="1"/>
</dbReference>
<name>A0A6G8AUU7_9ENTE</name>
<dbReference type="Pfam" id="PF00672">
    <property type="entry name" value="HAMP"/>
    <property type="match status" value="1"/>
</dbReference>
<dbReference type="PANTHER" id="PTHR45453">
    <property type="entry name" value="PHOSPHATE REGULON SENSOR PROTEIN PHOR"/>
    <property type="match status" value="1"/>
</dbReference>
<organism evidence="15 16">
    <name type="scientific">Vagococcus hydrophili</name>
    <dbReference type="NCBI Taxonomy" id="2714947"/>
    <lineage>
        <taxon>Bacteria</taxon>
        <taxon>Bacillati</taxon>
        <taxon>Bacillota</taxon>
        <taxon>Bacilli</taxon>
        <taxon>Lactobacillales</taxon>
        <taxon>Enterococcaceae</taxon>
        <taxon>Vagococcus</taxon>
    </lineage>
</organism>
<dbReference type="InterPro" id="IPR003661">
    <property type="entry name" value="HisK_dim/P_dom"/>
</dbReference>
<evidence type="ECO:0000256" key="1">
    <source>
        <dbReference type="ARBA" id="ARBA00000085"/>
    </source>
</evidence>
<dbReference type="InterPro" id="IPR005467">
    <property type="entry name" value="His_kinase_dom"/>
</dbReference>
<sequence>MKFKSLKIKLTILISLVLIGTVALLTFITFKNVDNRILQPIQNFELSQPAAPSTPTEDLSDVAPVVTSPAEEIQGLNKNFQLSYVYWMIGIALLGILICYYLIQKNLKSLLTLKNSVQDVNEHRLSSRIDLPNKEDEVGQLAHEYNLMLERLEQSFAYQKSFAENAAHELKTPLTTMKLNLQILDLEEKPTLDDYKEHHDISKNSINQLIDIVDQLLLVSNNELLQNIEEISLDLLIMDLVTLNETDAIEKNIELTHQGTPVKIIGNKVLLTQALNNIINNGIKYTPANGAINISYSKTKENIMIKVTDNGIGIDQKDIPFLFEPFYRVDESRTRSLGGSGLGLSLTKKIIDMHHGKIKVTSTLNEGSVFQIILPLTSR</sequence>
<dbReference type="Gene3D" id="3.30.565.10">
    <property type="entry name" value="Histidine kinase-like ATPase, C-terminal domain"/>
    <property type="match status" value="1"/>
</dbReference>
<feature type="transmembrane region" description="Helical" evidence="12">
    <location>
        <begin position="12"/>
        <end position="30"/>
    </location>
</feature>
<dbReference type="PROSITE" id="PS50109">
    <property type="entry name" value="HIS_KIN"/>
    <property type="match status" value="1"/>
</dbReference>
<evidence type="ECO:0000256" key="7">
    <source>
        <dbReference type="ARBA" id="ARBA00022741"/>
    </source>
</evidence>
<keyword evidence="8 15" id="KW-0418">Kinase</keyword>
<feature type="transmembrane region" description="Helical" evidence="12">
    <location>
        <begin position="84"/>
        <end position="103"/>
    </location>
</feature>
<proteinExistence type="predicted"/>
<dbReference type="EMBL" id="CP049887">
    <property type="protein sequence ID" value="QIL48838.1"/>
    <property type="molecule type" value="Genomic_DNA"/>
</dbReference>
<evidence type="ECO:0000313" key="15">
    <source>
        <dbReference type="EMBL" id="QIL48838.1"/>
    </source>
</evidence>
<protein>
    <recommendedName>
        <fullName evidence="3">histidine kinase</fullName>
        <ecNumber evidence="3">2.7.13.3</ecNumber>
    </recommendedName>
</protein>
<evidence type="ECO:0000256" key="6">
    <source>
        <dbReference type="ARBA" id="ARBA00022679"/>
    </source>
</evidence>
<dbReference type="PANTHER" id="PTHR45453:SF1">
    <property type="entry name" value="PHOSPHATE REGULON SENSOR PROTEIN PHOR"/>
    <property type="match status" value="1"/>
</dbReference>
<dbReference type="PROSITE" id="PS50885">
    <property type="entry name" value="HAMP"/>
    <property type="match status" value="1"/>
</dbReference>
<dbReference type="KEGG" id="vhy:G7082_10125"/>
<comment type="subcellular location">
    <subcellularLocation>
        <location evidence="2">Cell membrane</location>
    </subcellularLocation>
</comment>
<keyword evidence="5" id="KW-0597">Phosphoprotein</keyword>
<dbReference type="Gene3D" id="6.10.340.10">
    <property type="match status" value="1"/>
</dbReference>
<feature type="domain" description="Histidine kinase" evidence="13">
    <location>
        <begin position="165"/>
        <end position="378"/>
    </location>
</feature>
<dbReference type="SUPFAM" id="SSF55874">
    <property type="entry name" value="ATPase domain of HSP90 chaperone/DNA topoisomerase II/histidine kinase"/>
    <property type="match status" value="1"/>
</dbReference>
<dbReference type="EC" id="2.7.13.3" evidence="3"/>
<evidence type="ECO:0000256" key="5">
    <source>
        <dbReference type="ARBA" id="ARBA00022553"/>
    </source>
</evidence>
<keyword evidence="7" id="KW-0547">Nucleotide-binding</keyword>
<dbReference type="GO" id="GO:0016036">
    <property type="term" value="P:cellular response to phosphate starvation"/>
    <property type="evidence" value="ECO:0007669"/>
    <property type="project" value="TreeGrafter"/>
</dbReference>
<dbReference type="InterPro" id="IPR050351">
    <property type="entry name" value="BphY/WalK/GraS-like"/>
</dbReference>
<evidence type="ECO:0000256" key="4">
    <source>
        <dbReference type="ARBA" id="ARBA00022475"/>
    </source>
</evidence>
<keyword evidence="11 12" id="KW-0472">Membrane</keyword>
<keyword evidence="6" id="KW-0808">Transferase</keyword>
<reference evidence="15 16" key="1">
    <citation type="submission" date="2020-03" db="EMBL/GenBank/DDBJ databases">
        <title>Vagococcus sp. nov., isolated from beetles.</title>
        <authorList>
            <person name="Hyun D.-W."/>
            <person name="Bae J.-W."/>
        </authorList>
    </citation>
    <scope>NUCLEOTIDE SEQUENCE [LARGE SCALE GENOMIC DNA]</scope>
    <source>
        <strain evidence="15 16">HDW17B</strain>
    </source>
</reference>
<dbReference type="SMART" id="SM00388">
    <property type="entry name" value="HisKA"/>
    <property type="match status" value="1"/>
</dbReference>
<dbReference type="SMART" id="SM00304">
    <property type="entry name" value="HAMP"/>
    <property type="match status" value="1"/>
</dbReference>
<dbReference type="InterPro" id="IPR003660">
    <property type="entry name" value="HAMP_dom"/>
</dbReference>
<dbReference type="GO" id="GO:0005886">
    <property type="term" value="C:plasma membrane"/>
    <property type="evidence" value="ECO:0007669"/>
    <property type="project" value="UniProtKB-SubCell"/>
</dbReference>
<dbReference type="InterPro" id="IPR003594">
    <property type="entry name" value="HATPase_dom"/>
</dbReference>
<accession>A0A6G8AUU7</accession>
<feature type="domain" description="HAMP" evidence="14">
    <location>
        <begin position="107"/>
        <end position="157"/>
    </location>
</feature>